<evidence type="ECO:0000256" key="1">
    <source>
        <dbReference type="ARBA" id="ARBA00004651"/>
    </source>
</evidence>
<evidence type="ECO:0000256" key="7">
    <source>
        <dbReference type="RuleBase" id="RU363032"/>
    </source>
</evidence>
<evidence type="ECO:0000256" key="2">
    <source>
        <dbReference type="ARBA" id="ARBA00022448"/>
    </source>
</evidence>
<dbReference type="InterPro" id="IPR000515">
    <property type="entry name" value="MetI-like"/>
</dbReference>
<keyword evidence="6 7" id="KW-0472">Membrane</keyword>
<dbReference type="Pfam" id="PF00528">
    <property type="entry name" value="BPD_transp_1"/>
    <property type="match status" value="1"/>
</dbReference>
<dbReference type="InterPro" id="IPR035906">
    <property type="entry name" value="MetI-like_sf"/>
</dbReference>
<dbReference type="PROSITE" id="PS50928">
    <property type="entry name" value="ABC_TM1"/>
    <property type="match status" value="1"/>
</dbReference>
<dbReference type="InterPro" id="IPR050901">
    <property type="entry name" value="BP-dep_ABC_trans_perm"/>
</dbReference>
<dbReference type="Gene3D" id="1.10.3720.10">
    <property type="entry name" value="MetI-like"/>
    <property type="match status" value="1"/>
</dbReference>
<dbReference type="EMBL" id="FMJD01000008">
    <property type="protein sequence ID" value="SCM76223.1"/>
    <property type="molecule type" value="Genomic_DNA"/>
</dbReference>
<dbReference type="PANTHER" id="PTHR32243:SF18">
    <property type="entry name" value="INNER MEMBRANE ABC TRANSPORTER PERMEASE PROTEIN YCJP"/>
    <property type="match status" value="1"/>
</dbReference>
<evidence type="ECO:0000256" key="3">
    <source>
        <dbReference type="ARBA" id="ARBA00022475"/>
    </source>
</evidence>
<keyword evidence="3" id="KW-1003">Cell membrane</keyword>
<dbReference type="CDD" id="cd06261">
    <property type="entry name" value="TM_PBP2"/>
    <property type="match status" value="1"/>
</dbReference>
<sequence length="292" mass="31567">MSRAFRLGDVASDGLLLRELSGKALVFLTAFAAASVVGFPFIWMVLCSVKMPAELYNAPPAFLPVDFTLRNYADLFIQTGFPRYFANSLIVAVGSTALSLLFGAVGGYALARFNFFGLAIFAALSLLCYMLPETLVIIPLYMLASYVGLQDTLVSLIAANTAFTLPFALWFMRAYFRSVPASFEESAMLDGCTRFEAFRRVTLPIALPGVASVGVFAFNNAWNEFLFALVLTSSERNKTLPLGLSTWIGQDSIYSWGMLLAGSTLLTLFSMAAYLIAQSGLMPGIGEGGTKG</sequence>
<feature type="transmembrane region" description="Helical" evidence="7">
    <location>
        <begin position="197"/>
        <end position="218"/>
    </location>
</feature>
<keyword evidence="4 7" id="KW-0812">Transmembrane</keyword>
<proteinExistence type="inferred from homology"/>
<feature type="domain" description="ABC transmembrane type-1" evidence="8">
    <location>
        <begin position="85"/>
        <end position="277"/>
    </location>
</feature>
<evidence type="ECO:0000313" key="9">
    <source>
        <dbReference type="EMBL" id="SCM76223.1"/>
    </source>
</evidence>
<gene>
    <name evidence="9" type="ORF">KL86PLE_40028</name>
</gene>
<dbReference type="RefSeq" id="WP_288196455.1">
    <property type="nucleotide sequence ID" value="NZ_LT608334.1"/>
</dbReference>
<name>A0A212LF79_9HYPH</name>
<feature type="transmembrane region" description="Helical" evidence="7">
    <location>
        <begin position="153"/>
        <end position="176"/>
    </location>
</feature>
<dbReference type="AlphaFoldDB" id="A0A212LF79"/>
<feature type="transmembrane region" description="Helical" evidence="7">
    <location>
        <begin position="253"/>
        <end position="277"/>
    </location>
</feature>
<keyword evidence="5 7" id="KW-1133">Transmembrane helix</keyword>
<dbReference type="PANTHER" id="PTHR32243">
    <property type="entry name" value="MALTOSE TRANSPORT SYSTEM PERMEASE-RELATED"/>
    <property type="match status" value="1"/>
</dbReference>
<dbReference type="SUPFAM" id="SSF161098">
    <property type="entry name" value="MetI-like"/>
    <property type="match status" value="1"/>
</dbReference>
<dbReference type="GO" id="GO:0055085">
    <property type="term" value="P:transmembrane transport"/>
    <property type="evidence" value="ECO:0007669"/>
    <property type="project" value="InterPro"/>
</dbReference>
<dbReference type="GO" id="GO:0005886">
    <property type="term" value="C:plasma membrane"/>
    <property type="evidence" value="ECO:0007669"/>
    <property type="project" value="UniProtKB-SubCell"/>
</dbReference>
<keyword evidence="2 7" id="KW-0813">Transport</keyword>
<evidence type="ECO:0000259" key="8">
    <source>
        <dbReference type="PROSITE" id="PS50928"/>
    </source>
</evidence>
<feature type="transmembrane region" description="Helical" evidence="7">
    <location>
        <begin position="118"/>
        <end position="141"/>
    </location>
</feature>
<protein>
    <recommendedName>
        <fullName evidence="8">ABC transmembrane type-1 domain-containing protein</fullName>
    </recommendedName>
</protein>
<evidence type="ECO:0000256" key="5">
    <source>
        <dbReference type="ARBA" id="ARBA00022989"/>
    </source>
</evidence>
<feature type="transmembrane region" description="Helical" evidence="7">
    <location>
        <begin position="89"/>
        <end position="111"/>
    </location>
</feature>
<reference evidence="9" key="1">
    <citation type="submission" date="2016-08" db="EMBL/GenBank/DDBJ databases">
        <authorList>
            <person name="Seilhamer J.J."/>
        </authorList>
    </citation>
    <scope>NUCLEOTIDE SEQUENCE</scope>
    <source>
        <strain evidence="9">86</strain>
    </source>
</reference>
<comment type="subcellular location">
    <subcellularLocation>
        <location evidence="1 7">Cell membrane</location>
        <topology evidence="1 7">Multi-pass membrane protein</topology>
    </subcellularLocation>
</comment>
<comment type="similarity">
    <text evidence="7">Belongs to the binding-protein-dependent transport system permease family.</text>
</comment>
<feature type="transmembrane region" description="Helical" evidence="7">
    <location>
        <begin position="25"/>
        <end position="46"/>
    </location>
</feature>
<accession>A0A212LF79</accession>
<organism evidence="9">
    <name type="scientific">uncultured Pleomorphomonas sp</name>
    <dbReference type="NCBI Taxonomy" id="442121"/>
    <lineage>
        <taxon>Bacteria</taxon>
        <taxon>Pseudomonadati</taxon>
        <taxon>Pseudomonadota</taxon>
        <taxon>Alphaproteobacteria</taxon>
        <taxon>Hyphomicrobiales</taxon>
        <taxon>Pleomorphomonadaceae</taxon>
        <taxon>Pleomorphomonas</taxon>
        <taxon>environmental samples</taxon>
    </lineage>
</organism>
<evidence type="ECO:0000256" key="4">
    <source>
        <dbReference type="ARBA" id="ARBA00022692"/>
    </source>
</evidence>
<evidence type="ECO:0000256" key="6">
    <source>
        <dbReference type="ARBA" id="ARBA00023136"/>
    </source>
</evidence>